<evidence type="ECO:0008006" key="3">
    <source>
        <dbReference type="Google" id="ProtNLM"/>
    </source>
</evidence>
<dbReference type="InParanoid" id="A0A194X1B5"/>
<dbReference type="GeneID" id="28819354"/>
<gene>
    <name evidence="1" type="ORF">LY89DRAFT_590951</name>
</gene>
<keyword evidence="2" id="KW-1185">Reference proteome</keyword>
<dbReference type="InterPro" id="IPR039470">
    <property type="entry name" value="Nuc_deoxyri_tr2"/>
</dbReference>
<name>A0A194X1B5_MOLSC</name>
<reference evidence="1 2" key="1">
    <citation type="submission" date="2015-10" db="EMBL/GenBank/DDBJ databases">
        <title>Full genome of DAOMC 229536 Phialocephala scopiformis, a fungal endophyte of spruce producing the potent anti-insectan compound rugulosin.</title>
        <authorList>
            <consortium name="DOE Joint Genome Institute"/>
            <person name="Walker A.K."/>
            <person name="Frasz S.L."/>
            <person name="Seifert K.A."/>
            <person name="Miller J.D."/>
            <person name="Mondo S.J."/>
            <person name="Labutti K."/>
            <person name="Lipzen A."/>
            <person name="Dockter R."/>
            <person name="Kennedy M."/>
            <person name="Grigoriev I.V."/>
            <person name="Spatafora J.W."/>
        </authorList>
    </citation>
    <scope>NUCLEOTIDE SEQUENCE [LARGE SCALE GENOMIC DNA]</scope>
    <source>
        <strain evidence="1 2">CBS 120377</strain>
    </source>
</reference>
<dbReference type="Gene3D" id="3.40.50.450">
    <property type="match status" value="1"/>
</dbReference>
<evidence type="ECO:0000313" key="1">
    <source>
        <dbReference type="EMBL" id="KUJ13647.1"/>
    </source>
</evidence>
<dbReference type="OrthoDB" id="2893324at2759"/>
<dbReference type="RefSeq" id="XP_018068002.1">
    <property type="nucleotide sequence ID" value="XM_018209628.1"/>
</dbReference>
<proteinExistence type="predicted"/>
<evidence type="ECO:0000313" key="2">
    <source>
        <dbReference type="Proteomes" id="UP000070700"/>
    </source>
</evidence>
<protein>
    <recommendedName>
        <fullName evidence="3">Nucleoside 2-deoxyribosyltransferase domain-containing protein</fullName>
    </recommendedName>
</protein>
<accession>A0A194X1B5</accession>
<dbReference type="KEGG" id="psco:LY89DRAFT_590951"/>
<dbReference type="Proteomes" id="UP000070700">
    <property type="component" value="Unassembled WGS sequence"/>
</dbReference>
<dbReference type="EMBL" id="KQ947421">
    <property type="protein sequence ID" value="KUJ13647.1"/>
    <property type="molecule type" value="Genomic_DNA"/>
</dbReference>
<organism evidence="1 2">
    <name type="scientific">Mollisia scopiformis</name>
    <name type="common">Conifer needle endophyte fungus</name>
    <name type="synonym">Phialocephala scopiformis</name>
    <dbReference type="NCBI Taxonomy" id="149040"/>
    <lineage>
        <taxon>Eukaryota</taxon>
        <taxon>Fungi</taxon>
        <taxon>Dikarya</taxon>
        <taxon>Ascomycota</taxon>
        <taxon>Pezizomycotina</taxon>
        <taxon>Leotiomycetes</taxon>
        <taxon>Helotiales</taxon>
        <taxon>Mollisiaceae</taxon>
        <taxon>Mollisia</taxon>
    </lineage>
</organism>
<dbReference type="Pfam" id="PF15891">
    <property type="entry name" value="Nuc_deoxyri_tr2"/>
    <property type="match status" value="1"/>
</dbReference>
<dbReference type="AlphaFoldDB" id="A0A194X1B5"/>
<sequence length="167" mass="18547">MSEPHSKFKLIRAPQPYPTTQPIVFLSGTIHYSSATDWRGHVSSSLSHLPITVLNPHRADWDSSWKEDIKFQPFKDQVNWELAGMEAADMLAVYFGTNTEAPITLMELGLAAREKGKKCVVACVDGYKKKGNVQVVCERYAIEVVSNEEELGKAVLVKLKELGVEGA</sequence>